<gene>
    <name evidence="9" type="ORF">MiSe_71830</name>
</gene>
<dbReference type="PROSITE" id="PS50110">
    <property type="entry name" value="RESPONSE_REGULATORY"/>
    <property type="match status" value="1"/>
</dbReference>
<dbReference type="SMART" id="SM00448">
    <property type="entry name" value="REC"/>
    <property type="match status" value="1"/>
</dbReference>
<dbReference type="InterPro" id="IPR004358">
    <property type="entry name" value="Sig_transdc_His_kin-like_C"/>
</dbReference>
<dbReference type="CDD" id="cd19920">
    <property type="entry name" value="REC_PA4781-like"/>
    <property type="match status" value="1"/>
</dbReference>
<accession>A0AAV3XL73</accession>
<keyword evidence="4 9" id="KW-0808">Transferase</keyword>
<dbReference type="PROSITE" id="PS50109">
    <property type="entry name" value="HIS_KIN"/>
    <property type="match status" value="1"/>
</dbReference>
<dbReference type="EMBL" id="BLAY01000160">
    <property type="protein sequence ID" value="GET42366.1"/>
    <property type="molecule type" value="Genomic_DNA"/>
</dbReference>
<dbReference type="SUPFAM" id="SSF52172">
    <property type="entry name" value="CheY-like"/>
    <property type="match status" value="1"/>
</dbReference>
<reference evidence="9" key="1">
    <citation type="submission" date="2019-10" db="EMBL/GenBank/DDBJ databases">
        <title>Draft genome sequece of Microseira wollei NIES-4236.</title>
        <authorList>
            <person name="Yamaguchi H."/>
            <person name="Suzuki S."/>
            <person name="Kawachi M."/>
        </authorList>
    </citation>
    <scope>NUCLEOTIDE SEQUENCE</scope>
    <source>
        <strain evidence="9">NIES-4236</strain>
    </source>
</reference>
<comment type="catalytic activity">
    <reaction evidence="1">
        <text>ATP + protein L-histidine = ADP + protein N-phospho-L-histidine.</text>
        <dbReference type="EC" id="2.7.13.3"/>
    </reaction>
</comment>
<keyword evidence="5" id="KW-0902">Two-component regulatory system</keyword>
<dbReference type="EC" id="2.7.13.3" evidence="2"/>
<dbReference type="PANTHER" id="PTHR43065:SF50">
    <property type="entry name" value="HISTIDINE KINASE"/>
    <property type="match status" value="1"/>
</dbReference>
<evidence type="ECO:0000256" key="5">
    <source>
        <dbReference type="ARBA" id="ARBA00023012"/>
    </source>
</evidence>
<dbReference type="Gene3D" id="3.40.50.2300">
    <property type="match status" value="1"/>
</dbReference>
<protein>
    <recommendedName>
        <fullName evidence="2">histidine kinase</fullName>
        <ecNumber evidence="2">2.7.13.3</ecNumber>
    </recommendedName>
</protein>
<dbReference type="Pfam" id="PF00072">
    <property type="entry name" value="Response_reg"/>
    <property type="match status" value="1"/>
</dbReference>
<dbReference type="InterPro" id="IPR003594">
    <property type="entry name" value="HATPase_dom"/>
</dbReference>
<evidence type="ECO:0000256" key="4">
    <source>
        <dbReference type="ARBA" id="ARBA00022777"/>
    </source>
</evidence>
<dbReference type="Proteomes" id="UP001050975">
    <property type="component" value="Unassembled WGS sequence"/>
</dbReference>
<feature type="domain" description="Histidine kinase" evidence="7">
    <location>
        <begin position="167"/>
        <end position="430"/>
    </location>
</feature>
<name>A0AAV3XL73_9CYAN</name>
<organism evidence="9 10">
    <name type="scientific">Microseira wollei NIES-4236</name>
    <dbReference type="NCBI Taxonomy" id="2530354"/>
    <lineage>
        <taxon>Bacteria</taxon>
        <taxon>Bacillati</taxon>
        <taxon>Cyanobacteriota</taxon>
        <taxon>Cyanophyceae</taxon>
        <taxon>Oscillatoriophycideae</taxon>
        <taxon>Aerosakkonematales</taxon>
        <taxon>Aerosakkonemataceae</taxon>
        <taxon>Microseira</taxon>
    </lineage>
</organism>
<evidence type="ECO:0000256" key="2">
    <source>
        <dbReference type="ARBA" id="ARBA00012438"/>
    </source>
</evidence>
<dbReference type="InterPro" id="IPR003661">
    <property type="entry name" value="HisK_dim/P_dom"/>
</dbReference>
<dbReference type="PRINTS" id="PR00344">
    <property type="entry name" value="BCTRLSENSOR"/>
</dbReference>
<dbReference type="Gene3D" id="3.30.565.10">
    <property type="entry name" value="Histidine kinase-like ATPase, C-terminal domain"/>
    <property type="match status" value="1"/>
</dbReference>
<sequence>MTTPSHTGFILIVDDNPTNLSVLSEALSSAGFRFRVAVSGESAIALIERNQPELILLDIQMPGIDGFETCRRLKANPITQNIPIIFTTALADTESKIKGFALGAVDYIPKPFEQEEVIARVRVHLQLKQLTESLEEQVRDRTAALQQAQIQVVQQEKLSTLGELIAGVAHEINNPISFIANNITPLQEYIAGVTEIIQLYQQEYPNPSAKITNAIEDLDLEFALEDMAKILYSLQVGTERIQNISGSLRTFSRSDCDTKMPADLHEGLDTTLMILQHRIKDKSLRIAGKEYHRPRIQVIKRYSRLPEVNCYPGQMNQVFMNILANAIDAIDEAFIQGKMSVPIPQIQITTETDSAQWVALRIADNGIGMGESVKQRLFQPLFTTKPVGKGTGLGLSIVNQIIVEKHNGKLEVNSQPGRGTEFTIKIPTTSNNLDKTTQN</sequence>
<dbReference type="AlphaFoldDB" id="A0AAV3XL73"/>
<keyword evidence="4 9" id="KW-0418">Kinase</keyword>
<evidence type="ECO:0000313" key="10">
    <source>
        <dbReference type="Proteomes" id="UP001050975"/>
    </source>
</evidence>
<evidence type="ECO:0000256" key="3">
    <source>
        <dbReference type="ARBA" id="ARBA00022553"/>
    </source>
</evidence>
<dbReference type="GO" id="GO:0000155">
    <property type="term" value="F:phosphorelay sensor kinase activity"/>
    <property type="evidence" value="ECO:0007669"/>
    <property type="project" value="InterPro"/>
</dbReference>
<evidence type="ECO:0000256" key="6">
    <source>
        <dbReference type="PROSITE-ProRule" id="PRU00169"/>
    </source>
</evidence>
<comment type="caution">
    <text evidence="9">The sequence shown here is derived from an EMBL/GenBank/DDBJ whole genome shotgun (WGS) entry which is preliminary data.</text>
</comment>
<evidence type="ECO:0000313" key="9">
    <source>
        <dbReference type="EMBL" id="GET42366.1"/>
    </source>
</evidence>
<dbReference type="CDD" id="cd00082">
    <property type="entry name" value="HisKA"/>
    <property type="match status" value="1"/>
</dbReference>
<keyword evidence="3 6" id="KW-0597">Phosphoprotein</keyword>
<proteinExistence type="predicted"/>
<dbReference type="InterPro" id="IPR011006">
    <property type="entry name" value="CheY-like_superfamily"/>
</dbReference>
<dbReference type="SMART" id="SM00387">
    <property type="entry name" value="HATPase_c"/>
    <property type="match status" value="1"/>
</dbReference>
<dbReference type="InterPro" id="IPR036097">
    <property type="entry name" value="HisK_dim/P_sf"/>
</dbReference>
<feature type="modified residue" description="4-aspartylphosphate" evidence="6">
    <location>
        <position position="58"/>
    </location>
</feature>
<dbReference type="SUPFAM" id="SSF55874">
    <property type="entry name" value="ATPase domain of HSP90 chaperone/DNA topoisomerase II/histidine kinase"/>
    <property type="match status" value="1"/>
</dbReference>
<dbReference type="InterPro" id="IPR036890">
    <property type="entry name" value="HATPase_C_sf"/>
</dbReference>
<feature type="domain" description="Response regulatory" evidence="8">
    <location>
        <begin position="9"/>
        <end position="125"/>
    </location>
</feature>
<dbReference type="PANTHER" id="PTHR43065">
    <property type="entry name" value="SENSOR HISTIDINE KINASE"/>
    <property type="match status" value="1"/>
</dbReference>
<dbReference type="InterPro" id="IPR001789">
    <property type="entry name" value="Sig_transdc_resp-reg_receiver"/>
</dbReference>
<dbReference type="Gene3D" id="1.10.287.130">
    <property type="match status" value="1"/>
</dbReference>
<dbReference type="InterPro" id="IPR005467">
    <property type="entry name" value="His_kinase_dom"/>
</dbReference>
<dbReference type="RefSeq" id="WP_226589763.1">
    <property type="nucleotide sequence ID" value="NZ_BLAY01000160.1"/>
</dbReference>
<evidence type="ECO:0000259" key="8">
    <source>
        <dbReference type="PROSITE" id="PS50110"/>
    </source>
</evidence>
<dbReference type="Pfam" id="PF02518">
    <property type="entry name" value="HATPase_c"/>
    <property type="match status" value="1"/>
</dbReference>
<keyword evidence="10" id="KW-1185">Reference proteome</keyword>
<evidence type="ECO:0000256" key="1">
    <source>
        <dbReference type="ARBA" id="ARBA00000085"/>
    </source>
</evidence>
<dbReference type="SUPFAM" id="SSF47384">
    <property type="entry name" value="Homodimeric domain of signal transducing histidine kinase"/>
    <property type="match status" value="1"/>
</dbReference>
<evidence type="ECO:0000259" key="7">
    <source>
        <dbReference type="PROSITE" id="PS50109"/>
    </source>
</evidence>